<organism evidence="2 3">
    <name type="scientific">Ileibacterium valens</name>
    <dbReference type="NCBI Taxonomy" id="1862668"/>
    <lineage>
        <taxon>Bacteria</taxon>
        <taxon>Bacillati</taxon>
        <taxon>Bacillota</taxon>
        <taxon>Erysipelotrichia</taxon>
        <taxon>Erysipelotrichales</taxon>
        <taxon>Erysipelotrichaceae</taxon>
        <taxon>Ileibacterium</taxon>
    </lineage>
</organism>
<dbReference type="NCBIfam" id="TIGR03930">
    <property type="entry name" value="WXG100_ESAT6"/>
    <property type="match status" value="1"/>
</dbReference>
<dbReference type="InterPro" id="IPR036689">
    <property type="entry name" value="ESAT-6-like_sf"/>
</dbReference>
<gene>
    <name evidence="2" type="ORF">BO222_06890</name>
</gene>
<dbReference type="OrthoDB" id="1768896at2"/>
<comment type="similarity">
    <text evidence="1">Belongs to the WXG100 family.</text>
</comment>
<protein>
    <recommendedName>
        <fullName evidence="1">ESAT-6-like protein</fullName>
    </recommendedName>
</protein>
<dbReference type="RefSeq" id="WP_075819626.1">
    <property type="nucleotide sequence ID" value="NZ_CAPFLH010000066.1"/>
</dbReference>
<dbReference type="Gene3D" id="1.10.287.1060">
    <property type="entry name" value="ESAT-6-like"/>
    <property type="match status" value="1"/>
</dbReference>
<dbReference type="SUPFAM" id="SSF140453">
    <property type="entry name" value="EsxAB dimer-like"/>
    <property type="match status" value="1"/>
</dbReference>
<dbReference type="GeneID" id="82202921"/>
<dbReference type="Pfam" id="PF06013">
    <property type="entry name" value="WXG100"/>
    <property type="match status" value="1"/>
</dbReference>
<dbReference type="AlphaFoldDB" id="A0A1U7NFP7"/>
<accession>A0A1U7NFP7</accession>
<evidence type="ECO:0000313" key="3">
    <source>
        <dbReference type="Proteomes" id="UP000186341"/>
    </source>
</evidence>
<name>A0A1U7NFP7_9FIRM</name>
<dbReference type="Proteomes" id="UP000186341">
    <property type="component" value="Unassembled WGS sequence"/>
</dbReference>
<dbReference type="EMBL" id="MPJW01000138">
    <property type="protein sequence ID" value="OLU39281.1"/>
    <property type="molecule type" value="Genomic_DNA"/>
</dbReference>
<dbReference type="InterPro" id="IPR010310">
    <property type="entry name" value="T7SS_ESAT-6-like"/>
</dbReference>
<reference evidence="2 3" key="1">
    <citation type="submission" date="2016-11" db="EMBL/GenBank/DDBJ databases">
        <title>Description of two novel members of the family Erysipelotrichaceae: Ileibacterium lipovorans gen. nov., sp. nov. and Dubosiella newyorkensis, gen. nov., sp. nov.</title>
        <authorList>
            <person name="Cox L.M."/>
            <person name="Sohn J."/>
            <person name="Tyrrell K.L."/>
            <person name="Citron D.M."/>
            <person name="Lawson P.A."/>
            <person name="Patel N.B."/>
            <person name="Iizumi T."/>
            <person name="Perez-Perez G.I."/>
            <person name="Goldstein E.J."/>
            <person name="Blaser M.J."/>
        </authorList>
    </citation>
    <scope>NUCLEOTIDE SEQUENCE [LARGE SCALE GENOMIC DNA]</scope>
    <source>
        <strain evidence="2 3">NYU-BL-A3</strain>
    </source>
</reference>
<evidence type="ECO:0000256" key="1">
    <source>
        <dbReference type="RuleBase" id="RU362001"/>
    </source>
</evidence>
<keyword evidence="3" id="KW-1185">Reference proteome</keyword>
<proteinExistence type="inferred from homology"/>
<sequence>MRIQVDYNELRISAGLLKQKASNYEQAITRISAAVNDLSGVWQGSDSAALIAQMEAVRPMLMQMREVTESYSRMLEQSAAAYQNLQENRAACARQL</sequence>
<evidence type="ECO:0000313" key="2">
    <source>
        <dbReference type="EMBL" id="OLU39281.1"/>
    </source>
</evidence>
<comment type="caution">
    <text evidence="2">The sequence shown here is derived from an EMBL/GenBank/DDBJ whole genome shotgun (WGS) entry which is preliminary data.</text>
</comment>